<evidence type="ECO:0000313" key="1">
    <source>
        <dbReference type="EMBL" id="SVA50809.1"/>
    </source>
</evidence>
<sequence>MLKKFFTLLLIFSLSRAELLIPENGAVLNFIHILFQWEQEPDAIGYNLQALDQYPEVVLDIENSTTTYIDDSTFIWNKSYIWRVRPLYLNGSKGEWSAISSFATGEPLPYSSLNVHLYNDDLIQEGLMMFTQFAPDFGVRVIDKFGSQIWNSQYSYINHWNNFGQLYGMMGGGQGGKITFYNQILWISPEGTEVDGHEIKQIPNGNYM</sequence>
<reference evidence="1" key="1">
    <citation type="submission" date="2018-05" db="EMBL/GenBank/DDBJ databases">
        <authorList>
            <person name="Lanie J.A."/>
            <person name="Ng W.-L."/>
            <person name="Kazmierczak K.M."/>
            <person name="Andrzejewski T.M."/>
            <person name="Davidsen T.M."/>
            <person name="Wayne K.J."/>
            <person name="Tettelin H."/>
            <person name="Glass J.I."/>
            <person name="Rusch D."/>
            <person name="Podicherti R."/>
            <person name="Tsui H.-C.T."/>
            <person name="Winkler M.E."/>
        </authorList>
    </citation>
    <scope>NUCLEOTIDE SEQUENCE</scope>
</reference>
<dbReference type="EMBL" id="UINC01011522">
    <property type="protein sequence ID" value="SVA50809.1"/>
    <property type="molecule type" value="Genomic_DNA"/>
</dbReference>
<dbReference type="InterPro" id="IPR013783">
    <property type="entry name" value="Ig-like_fold"/>
</dbReference>
<dbReference type="Gene3D" id="2.60.40.10">
    <property type="entry name" value="Immunoglobulins"/>
    <property type="match status" value="1"/>
</dbReference>
<accession>A0A381WE63</accession>
<feature type="non-terminal residue" evidence="1">
    <location>
        <position position="208"/>
    </location>
</feature>
<dbReference type="AlphaFoldDB" id="A0A381WE63"/>
<gene>
    <name evidence="1" type="ORF">METZ01_LOCUS103663</name>
</gene>
<name>A0A381WE63_9ZZZZ</name>
<evidence type="ECO:0008006" key="2">
    <source>
        <dbReference type="Google" id="ProtNLM"/>
    </source>
</evidence>
<proteinExistence type="predicted"/>
<protein>
    <recommendedName>
        <fullName evidence="2">Fibronectin type-III domain-containing protein</fullName>
    </recommendedName>
</protein>
<organism evidence="1">
    <name type="scientific">marine metagenome</name>
    <dbReference type="NCBI Taxonomy" id="408172"/>
    <lineage>
        <taxon>unclassified sequences</taxon>
        <taxon>metagenomes</taxon>
        <taxon>ecological metagenomes</taxon>
    </lineage>
</organism>